<dbReference type="AlphaFoldDB" id="A0AA92EDW7"/>
<evidence type="ECO:0000256" key="1">
    <source>
        <dbReference type="SAM" id="SignalP"/>
    </source>
</evidence>
<organism evidence="2 3">
    <name type="scientific">Ralstonia solanacearum</name>
    <name type="common">Pseudomonas solanacearum</name>
    <dbReference type="NCBI Taxonomy" id="305"/>
    <lineage>
        <taxon>Bacteria</taxon>
        <taxon>Pseudomonadati</taxon>
        <taxon>Pseudomonadota</taxon>
        <taxon>Betaproteobacteria</taxon>
        <taxon>Burkholderiales</taxon>
        <taxon>Burkholderiaceae</taxon>
        <taxon>Ralstonia</taxon>
        <taxon>Ralstonia solanacearum species complex</taxon>
    </lineage>
</organism>
<keyword evidence="1" id="KW-0732">Signal</keyword>
<dbReference type="EMBL" id="CP039339">
    <property type="protein sequence ID" value="QCX50199.1"/>
    <property type="molecule type" value="Genomic_DNA"/>
</dbReference>
<feature type="chain" id="PRO_5041687356" evidence="1">
    <location>
        <begin position="30"/>
        <end position="123"/>
    </location>
</feature>
<accession>A0AA92EDW7</accession>
<dbReference type="Proteomes" id="UP000310553">
    <property type="component" value="Chromosome"/>
</dbReference>
<evidence type="ECO:0000313" key="2">
    <source>
        <dbReference type="EMBL" id="QCX50199.1"/>
    </source>
</evidence>
<sequence>MRASTRAGTGLVLASVALMLTAGITRAQAVDELSPALLGELMGFVQNAYFNANRLSEMPKFPTQRAATQPEVLKAVADALRVRQRTCTSVISANYADDSGNNLVINCVGGSYMVDAKRGKITP</sequence>
<protein>
    <submittedName>
        <fullName evidence="2">Uncharacterized protein</fullName>
    </submittedName>
</protein>
<evidence type="ECO:0000313" key="3">
    <source>
        <dbReference type="Proteomes" id="UP000310553"/>
    </source>
</evidence>
<name>A0AA92EDW7_RALSL</name>
<proteinExistence type="predicted"/>
<gene>
    <name evidence="2" type="ORF">E7Z57_14580</name>
</gene>
<feature type="signal peptide" evidence="1">
    <location>
        <begin position="1"/>
        <end position="29"/>
    </location>
</feature>
<reference evidence="2 3" key="1">
    <citation type="submission" date="2019-04" db="EMBL/GenBank/DDBJ databases">
        <title>Complete Genome of UW386 and Higher Quality Genome of UW700.</title>
        <authorList>
            <person name="Jacobs J."/>
            <person name="Perez A."/>
            <person name="Steidl O."/>
            <person name="Allen C."/>
        </authorList>
    </citation>
    <scope>NUCLEOTIDE SEQUENCE [LARGE SCALE GENOMIC DNA]</scope>
    <source>
        <strain evidence="2 3">UW386</strain>
    </source>
</reference>